<name>A0A6I1GKX6_9BIFI</name>
<keyword evidence="3" id="KW-1185">Reference proteome</keyword>
<comment type="caution">
    <text evidence="2">The sequence shown here is derived from an EMBL/GenBank/DDBJ whole genome shotgun (WGS) entry which is preliminary data.</text>
</comment>
<evidence type="ECO:0000313" key="3">
    <source>
        <dbReference type="Proteomes" id="UP000441772"/>
    </source>
</evidence>
<organism evidence="2 3">
    <name type="scientific">Bifidobacterium leontopitheci</name>
    <dbReference type="NCBI Taxonomy" id="2650774"/>
    <lineage>
        <taxon>Bacteria</taxon>
        <taxon>Bacillati</taxon>
        <taxon>Actinomycetota</taxon>
        <taxon>Actinomycetes</taxon>
        <taxon>Bifidobacteriales</taxon>
        <taxon>Bifidobacteriaceae</taxon>
        <taxon>Bifidobacterium</taxon>
    </lineage>
</organism>
<gene>
    <name evidence="2" type="ORF">F7D09_0117</name>
</gene>
<evidence type="ECO:0000256" key="1">
    <source>
        <dbReference type="SAM" id="MobiDB-lite"/>
    </source>
</evidence>
<reference evidence="2 3" key="1">
    <citation type="submission" date="2019-09" db="EMBL/GenBank/DDBJ databases">
        <title>Characterization of the phylogenetic diversity of two novel species belonging to the genus Bifidobacterium: Bifidobacterium cebidarum sp. nov. and Bifidobacterium leontopitheci sp. nov.</title>
        <authorList>
            <person name="Lugli G.A."/>
            <person name="Duranti S."/>
            <person name="Milani C."/>
            <person name="Turroni F."/>
            <person name="Ventura M."/>
        </authorList>
    </citation>
    <scope>NUCLEOTIDE SEQUENCE [LARGE SCALE GENOMIC DNA]</scope>
    <source>
        <strain evidence="2 3">LMG 31471</strain>
    </source>
</reference>
<feature type="region of interest" description="Disordered" evidence="1">
    <location>
        <begin position="1"/>
        <end position="30"/>
    </location>
</feature>
<dbReference type="RefSeq" id="WP_152233495.1">
    <property type="nucleotide sequence ID" value="NZ_JBHSKZ010000064.1"/>
</dbReference>
<accession>A0A6I1GKX6</accession>
<sequence>MSDIYKPSSAGGSRDGSGPASPWSDGRRRPFTPREVIAGVTGGFDQELAGKMLADDVALAYVNRYLTRYRALAGHLPYPYESRIERECNEPTEDGDADLKVALAIGYGVPDSMFDELQQELDDWDGAVTMGAMEFDAELASLLEPVLLGDETGERPAVGEHWDVEFSSQRCRVRVRRDTADDTLTVAVDMPERDGLHRLTLRFADGSDLTLDIDVKRGSWRRGGIDAGGTGLPTACTLS</sequence>
<protein>
    <submittedName>
        <fullName evidence="2">Uncharacterized protein</fullName>
    </submittedName>
</protein>
<dbReference type="Proteomes" id="UP000441772">
    <property type="component" value="Unassembled WGS sequence"/>
</dbReference>
<proteinExistence type="predicted"/>
<dbReference type="EMBL" id="WBVT01000001">
    <property type="protein sequence ID" value="KAB7791442.1"/>
    <property type="molecule type" value="Genomic_DNA"/>
</dbReference>
<dbReference type="AlphaFoldDB" id="A0A6I1GKX6"/>
<evidence type="ECO:0000313" key="2">
    <source>
        <dbReference type="EMBL" id="KAB7791442.1"/>
    </source>
</evidence>